<dbReference type="AlphaFoldDB" id="A0A6A6Q9Q3"/>
<dbReference type="EMBL" id="MU004199">
    <property type="protein sequence ID" value="KAF2489168.1"/>
    <property type="molecule type" value="Genomic_DNA"/>
</dbReference>
<accession>A0A6A6Q9Q3</accession>
<evidence type="ECO:0000313" key="2">
    <source>
        <dbReference type="Proteomes" id="UP000799750"/>
    </source>
</evidence>
<evidence type="ECO:0000313" key="1">
    <source>
        <dbReference type="EMBL" id="KAF2489168.1"/>
    </source>
</evidence>
<protein>
    <submittedName>
        <fullName evidence="1">Uncharacterized protein</fullName>
    </submittedName>
</protein>
<proteinExistence type="predicted"/>
<reference evidence="1" key="1">
    <citation type="journal article" date="2020" name="Stud. Mycol.">
        <title>101 Dothideomycetes genomes: a test case for predicting lifestyles and emergence of pathogens.</title>
        <authorList>
            <person name="Haridas S."/>
            <person name="Albert R."/>
            <person name="Binder M."/>
            <person name="Bloem J."/>
            <person name="Labutti K."/>
            <person name="Salamov A."/>
            <person name="Andreopoulos B."/>
            <person name="Baker S."/>
            <person name="Barry K."/>
            <person name="Bills G."/>
            <person name="Bluhm B."/>
            <person name="Cannon C."/>
            <person name="Castanera R."/>
            <person name="Culley D."/>
            <person name="Daum C."/>
            <person name="Ezra D."/>
            <person name="Gonzalez J."/>
            <person name="Henrissat B."/>
            <person name="Kuo A."/>
            <person name="Liang C."/>
            <person name="Lipzen A."/>
            <person name="Lutzoni F."/>
            <person name="Magnuson J."/>
            <person name="Mondo S."/>
            <person name="Nolan M."/>
            <person name="Ohm R."/>
            <person name="Pangilinan J."/>
            <person name="Park H.-J."/>
            <person name="Ramirez L."/>
            <person name="Alfaro M."/>
            <person name="Sun H."/>
            <person name="Tritt A."/>
            <person name="Yoshinaga Y."/>
            <person name="Zwiers L.-H."/>
            <person name="Turgeon B."/>
            <person name="Goodwin S."/>
            <person name="Spatafora J."/>
            <person name="Crous P."/>
            <person name="Grigoriev I."/>
        </authorList>
    </citation>
    <scope>NUCLEOTIDE SEQUENCE</scope>
    <source>
        <strain evidence="1">CBS 269.34</strain>
    </source>
</reference>
<gene>
    <name evidence="1" type="ORF">BU16DRAFT_531551</name>
</gene>
<keyword evidence="2" id="KW-1185">Reference proteome</keyword>
<name>A0A6A6Q9Q3_9PEZI</name>
<dbReference type="Proteomes" id="UP000799750">
    <property type="component" value="Unassembled WGS sequence"/>
</dbReference>
<sequence>MACLRLMHPATTTASLVRATHAQVPSSRYADDASVLTLLGVRLDADAELEPFDEELLSCHHRRRAGVVPASLIGGLCSHPESSVEL</sequence>
<organism evidence="1 2">
    <name type="scientific">Lophium mytilinum</name>
    <dbReference type="NCBI Taxonomy" id="390894"/>
    <lineage>
        <taxon>Eukaryota</taxon>
        <taxon>Fungi</taxon>
        <taxon>Dikarya</taxon>
        <taxon>Ascomycota</taxon>
        <taxon>Pezizomycotina</taxon>
        <taxon>Dothideomycetes</taxon>
        <taxon>Pleosporomycetidae</taxon>
        <taxon>Mytilinidiales</taxon>
        <taxon>Mytilinidiaceae</taxon>
        <taxon>Lophium</taxon>
    </lineage>
</organism>